<dbReference type="VEuPathDB" id="FungiDB:HCDG_00423"/>
<evidence type="ECO:0000313" key="2">
    <source>
        <dbReference type="EMBL" id="EER44844.1"/>
    </source>
</evidence>
<gene>
    <name evidence="2" type="ORF">HCDG_00423</name>
</gene>
<dbReference type="HOGENOM" id="CLU_1895588_0_0_1"/>
<dbReference type="Proteomes" id="UP000002624">
    <property type="component" value="Unassembled WGS sequence"/>
</dbReference>
<protein>
    <submittedName>
        <fullName evidence="2">Uncharacterized protein</fullName>
    </submittedName>
</protein>
<dbReference type="AlphaFoldDB" id="C6H5A2"/>
<name>C6H5A2_AJECH</name>
<organism evidence="2 3">
    <name type="scientific">Ajellomyces capsulatus (strain H143)</name>
    <name type="common">Darling's disease fungus</name>
    <name type="synonym">Histoplasma capsulatum</name>
    <dbReference type="NCBI Taxonomy" id="544712"/>
    <lineage>
        <taxon>Eukaryota</taxon>
        <taxon>Fungi</taxon>
        <taxon>Dikarya</taxon>
        <taxon>Ascomycota</taxon>
        <taxon>Pezizomycotina</taxon>
        <taxon>Eurotiomycetes</taxon>
        <taxon>Eurotiomycetidae</taxon>
        <taxon>Onygenales</taxon>
        <taxon>Ajellomycetaceae</taxon>
        <taxon>Histoplasma</taxon>
    </lineage>
</organism>
<sequence>MLVERQTEEACLSIERVVGDWKSRQVEVAIVPKFHSGRVLKKRRKDVGRKGDHSSGIQLMSSRQEEWEKEELCNNVEHSTVCPCQGSNSSGRERGAEYPVLRGEKHRDEEIEELKTLKMLRQDTCWFSARIGKI</sequence>
<feature type="region of interest" description="Disordered" evidence="1">
    <location>
        <begin position="42"/>
        <end position="63"/>
    </location>
</feature>
<reference evidence="3" key="1">
    <citation type="submission" date="2009-05" db="EMBL/GenBank/DDBJ databases">
        <title>The genome sequence of Ajellomyces capsulatus strain H143.</title>
        <authorList>
            <person name="Champion M."/>
            <person name="Cuomo C.A."/>
            <person name="Ma L.-J."/>
            <person name="Henn M.R."/>
            <person name="Sil A."/>
            <person name="Goldman B."/>
            <person name="Young S.K."/>
            <person name="Kodira C.D."/>
            <person name="Zeng Q."/>
            <person name="Koehrsen M."/>
            <person name="Alvarado L."/>
            <person name="Berlin A.M."/>
            <person name="Borenstein D."/>
            <person name="Chen Z."/>
            <person name="Engels R."/>
            <person name="Freedman E."/>
            <person name="Gellesch M."/>
            <person name="Goldberg J."/>
            <person name="Griggs A."/>
            <person name="Gujja S."/>
            <person name="Heiman D.I."/>
            <person name="Hepburn T.A."/>
            <person name="Howarth C."/>
            <person name="Jen D."/>
            <person name="Larson L."/>
            <person name="Lewis B."/>
            <person name="Mehta T."/>
            <person name="Park D."/>
            <person name="Pearson M."/>
            <person name="Roberts A."/>
            <person name="Saif S."/>
            <person name="Shea T.D."/>
            <person name="Shenoy N."/>
            <person name="Sisk P."/>
            <person name="Stolte C."/>
            <person name="Sykes S."/>
            <person name="Walk T."/>
            <person name="White J."/>
            <person name="Yandava C."/>
            <person name="Klein B."/>
            <person name="McEwen J.G."/>
            <person name="Puccia R."/>
            <person name="Goldman G.H."/>
            <person name="Felipe M.S."/>
            <person name="Nino-Vega G."/>
            <person name="San-Blas G."/>
            <person name="Taylor J.W."/>
            <person name="Mendoza L."/>
            <person name="Galagan J.E."/>
            <person name="Nusbaum C."/>
            <person name="Birren B.W."/>
        </authorList>
    </citation>
    <scope>NUCLEOTIDE SEQUENCE [LARGE SCALE GENOMIC DNA]</scope>
    <source>
        <strain evidence="3">H143</strain>
    </source>
</reference>
<accession>C6H5A2</accession>
<proteinExistence type="predicted"/>
<dbReference type="EMBL" id="GG692419">
    <property type="protein sequence ID" value="EER44844.1"/>
    <property type="molecule type" value="Genomic_DNA"/>
</dbReference>
<evidence type="ECO:0000256" key="1">
    <source>
        <dbReference type="SAM" id="MobiDB-lite"/>
    </source>
</evidence>
<evidence type="ECO:0000313" key="3">
    <source>
        <dbReference type="Proteomes" id="UP000002624"/>
    </source>
</evidence>